<feature type="transmembrane region" description="Helical" evidence="1">
    <location>
        <begin position="6"/>
        <end position="29"/>
    </location>
</feature>
<comment type="caution">
    <text evidence="4">The sequence shown here is derived from an EMBL/GenBank/DDBJ whole genome shotgun (WGS) entry which is preliminary data.</text>
</comment>
<dbReference type="Pfam" id="PF03707">
    <property type="entry name" value="MHYT"/>
    <property type="match status" value="1"/>
</dbReference>
<feature type="domain" description="MHYT" evidence="3">
    <location>
        <begin position="6"/>
        <end position="196"/>
    </location>
</feature>
<dbReference type="AlphaFoldDB" id="A0A7K0DVZ9"/>
<dbReference type="Proteomes" id="UP000431401">
    <property type="component" value="Unassembled WGS sequence"/>
</dbReference>
<accession>A0A7K0DVZ9</accession>
<protein>
    <recommendedName>
        <fullName evidence="3">MHYT domain-containing protein</fullName>
    </recommendedName>
</protein>
<organism evidence="4 5">
    <name type="scientific">Nocardia aurantia</name>
    <dbReference type="NCBI Taxonomy" id="2585199"/>
    <lineage>
        <taxon>Bacteria</taxon>
        <taxon>Bacillati</taxon>
        <taxon>Actinomycetota</taxon>
        <taxon>Actinomycetes</taxon>
        <taxon>Mycobacteriales</taxon>
        <taxon>Nocardiaceae</taxon>
        <taxon>Nocardia</taxon>
    </lineage>
</organism>
<reference evidence="4 5" key="1">
    <citation type="submission" date="2019-10" db="EMBL/GenBank/DDBJ databases">
        <title>Nocardia macrotermitis sp. nov. and Nocardia aurantia sp. nov., isolated from the gut of fungus growing-termite Macrotermes natalensis.</title>
        <authorList>
            <person name="Benndorf R."/>
            <person name="Schwitalla J."/>
            <person name="Martin K."/>
            <person name="De Beer W."/>
            <person name="Kaster A.-K."/>
            <person name="Vollmers J."/>
            <person name="Poulsen M."/>
            <person name="Beemelmanns C."/>
        </authorList>
    </citation>
    <scope>NUCLEOTIDE SEQUENCE [LARGE SCALE GENOMIC DNA]</scope>
    <source>
        <strain evidence="4 5">RB56</strain>
    </source>
</reference>
<feature type="transmembrane region" description="Helical" evidence="1">
    <location>
        <begin position="139"/>
        <end position="161"/>
    </location>
</feature>
<keyword evidence="1" id="KW-1133">Transmembrane helix</keyword>
<feature type="transmembrane region" description="Helical" evidence="1">
    <location>
        <begin position="168"/>
        <end position="189"/>
    </location>
</feature>
<evidence type="ECO:0000256" key="2">
    <source>
        <dbReference type="SAM" id="MobiDB-lite"/>
    </source>
</evidence>
<dbReference type="EMBL" id="WEGI01000012">
    <property type="protein sequence ID" value="MQY29758.1"/>
    <property type="molecule type" value="Genomic_DNA"/>
</dbReference>
<evidence type="ECO:0000313" key="5">
    <source>
        <dbReference type="Proteomes" id="UP000431401"/>
    </source>
</evidence>
<feature type="transmembrane region" description="Helical" evidence="1">
    <location>
        <begin position="83"/>
        <end position="100"/>
    </location>
</feature>
<gene>
    <name evidence="4" type="ORF">NRB56_53510</name>
</gene>
<feature type="transmembrane region" description="Helical" evidence="1">
    <location>
        <begin position="109"/>
        <end position="127"/>
    </location>
</feature>
<evidence type="ECO:0000313" key="4">
    <source>
        <dbReference type="EMBL" id="MQY29758.1"/>
    </source>
</evidence>
<proteinExistence type="predicted"/>
<dbReference type="PANTHER" id="PTHR35152:SF1">
    <property type="entry name" value="DOMAIN SIGNALLING PROTEIN, PUTATIVE (AFU_ORTHOLOGUE AFUA_5G11310)-RELATED"/>
    <property type="match status" value="1"/>
</dbReference>
<sequence>MTYFTMGYWVLGLAIAVSLAGAVVGFACVRQSTMSVTVHFRMVWLTAGAVSIGGVGIWLAVYVNMLGMGAPTGVVRYDLARTVGSAILAIVSILAGLLLAGREIRSGKLITAGVVTGVGIGVTHYLALSAIRVQGTVQVSVAATVEVIVVAIVIAAGVLWVPLRIYSFGLLTAAAAVVALAVTGMHYLGMLGVGVHVDRAAAAPTGEDLFTLFVPVFVLGTLSLAVPITAVLVAPDRAARVVARTRVATPPRPRKPKPTRTPTPIG</sequence>
<evidence type="ECO:0000259" key="3">
    <source>
        <dbReference type="PROSITE" id="PS50924"/>
    </source>
</evidence>
<dbReference type="GO" id="GO:0016020">
    <property type="term" value="C:membrane"/>
    <property type="evidence" value="ECO:0007669"/>
    <property type="project" value="UniProtKB-UniRule"/>
</dbReference>
<name>A0A7K0DVZ9_9NOCA</name>
<dbReference type="OrthoDB" id="3763366at2"/>
<feature type="transmembrane region" description="Helical" evidence="1">
    <location>
        <begin position="209"/>
        <end position="234"/>
    </location>
</feature>
<dbReference type="InterPro" id="IPR005330">
    <property type="entry name" value="MHYT_dom"/>
</dbReference>
<dbReference type="RefSeq" id="WP_153346921.1">
    <property type="nucleotide sequence ID" value="NZ_WEGI01000012.1"/>
</dbReference>
<dbReference type="PROSITE" id="PS50924">
    <property type="entry name" value="MHYT"/>
    <property type="match status" value="1"/>
</dbReference>
<keyword evidence="1" id="KW-0472">Membrane</keyword>
<keyword evidence="1" id="KW-0812">Transmembrane</keyword>
<dbReference type="PANTHER" id="PTHR35152">
    <property type="entry name" value="DOMAIN SIGNALLING PROTEIN, PUTATIVE (AFU_ORTHOLOGUE AFUA_5G11310)-RELATED"/>
    <property type="match status" value="1"/>
</dbReference>
<feature type="transmembrane region" description="Helical" evidence="1">
    <location>
        <begin position="41"/>
        <end position="63"/>
    </location>
</feature>
<evidence type="ECO:0000256" key="1">
    <source>
        <dbReference type="PROSITE-ProRule" id="PRU00244"/>
    </source>
</evidence>
<keyword evidence="5" id="KW-1185">Reference proteome</keyword>
<feature type="region of interest" description="Disordered" evidence="2">
    <location>
        <begin position="245"/>
        <end position="266"/>
    </location>
</feature>